<keyword evidence="6 7" id="KW-0472">Membrane</keyword>
<feature type="transmembrane region" description="Helical" evidence="7">
    <location>
        <begin position="40"/>
        <end position="58"/>
    </location>
</feature>
<evidence type="ECO:0000256" key="7">
    <source>
        <dbReference type="RuleBase" id="RU366058"/>
    </source>
</evidence>
<dbReference type="RefSeq" id="WP_165004107.1">
    <property type="nucleotide sequence ID" value="NZ_CP064955.1"/>
</dbReference>
<evidence type="ECO:0000256" key="5">
    <source>
        <dbReference type="ARBA" id="ARBA00022989"/>
    </source>
</evidence>
<keyword evidence="10" id="KW-1185">Reference proteome</keyword>
<feature type="transmembrane region" description="Helical" evidence="7">
    <location>
        <begin position="152"/>
        <end position="172"/>
    </location>
</feature>
<keyword evidence="5 7" id="KW-1133">Transmembrane helix</keyword>
<comment type="similarity">
    <text evidence="2 7">Belongs to the TVP38/TMEM64 family.</text>
</comment>
<evidence type="ECO:0000256" key="4">
    <source>
        <dbReference type="ARBA" id="ARBA00022692"/>
    </source>
</evidence>
<dbReference type="GO" id="GO:0005886">
    <property type="term" value="C:plasma membrane"/>
    <property type="evidence" value="ECO:0007669"/>
    <property type="project" value="UniProtKB-SubCell"/>
</dbReference>
<evidence type="ECO:0000313" key="10">
    <source>
        <dbReference type="Proteomes" id="UP000594586"/>
    </source>
</evidence>
<reference evidence="9 10" key="1">
    <citation type="submission" date="2020-11" db="EMBL/GenBank/DDBJ databases">
        <title>Corynebacterium sp. MC1420.</title>
        <authorList>
            <person name="Zhou J."/>
        </authorList>
    </citation>
    <scope>NUCLEOTIDE SEQUENCE [LARGE SCALE GENOMIC DNA]</scope>
    <source>
        <strain evidence="9 10">MC1420</strain>
    </source>
</reference>
<dbReference type="PANTHER" id="PTHR12677:SF59">
    <property type="entry name" value="GOLGI APPARATUS MEMBRANE PROTEIN TVP38-RELATED"/>
    <property type="match status" value="1"/>
</dbReference>
<evidence type="ECO:0000259" key="8">
    <source>
        <dbReference type="Pfam" id="PF09335"/>
    </source>
</evidence>
<feature type="domain" description="VTT" evidence="8">
    <location>
        <begin position="58"/>
        <end position="175"/>
    </location>
</feature>
<keyword evidence="3 7" id="KW-1003">Cell membrane</keyword>
<name>A0A7T0KL88_9CORY</name>
<accession>A0A7T0KL88</accession>
<dbReference type="Proteomes" id="UP000594586">
    <property type="component" value="Chromosome"/>
</dbReference>
<organism evidence="9 10">
    <name type="scientific">Corynebacterium qintianiae</name>
    <dbReference type="NCBI Taxonomy" id="2709392"/>
    <lineage>
        <taxon>Bacteria</taxon>
        <taxon>Bacillati</taxon>
        <taxon>Actinomycetota</taxon>
        <taxon>Actinomycetes</taxon>
        <taxon>Mycobacteriales</taxon>
        <taxon>Corynebacteriaceae</taxon>
        <taxon>Corynebacterium</taxon>
    </lineage>
</organism>
<feature type="transmembrane region" description="Helical" evidence="7">
    <location>
        <begin position="184"/>
        <end position="202"/>
    </location>
</feature>
<dbReference type="PANTHER" id="PTHR12677">
    <property type="entry name" value="GOLGI APPARATUS MEMBRANE PROTEIN TVP38-RELATED"/>
    <property type="match status" value="1"/>
</dbReference>
<dbReference type="Pfam" id="PF09335">
    <property type="entry name" value="VTT_dom"/>
    <property type="match status" value="1"/>
</dbReference>
<evidence type="ECO:0000256" key="1">
    <source>
        <dbReference type="ARBA" id="ARBA00004651"/>
    </source>
</evidence>
<feature type="transmembrane region" description="Helical" evidence="7">
    <location>
        <begin position="124"/>
        <end position="145"/>
    </location>
</feature>
<proteinExistence type="inferred from homology"/>
<dbReference type="EMBL" id="CP064955">
    <property type="protein sequence ID" value="QPK82374.1"/>
    <property type="molecule type" value="Genomic_DNA"/>
</dbReference>
<evidence type="ECO:0000256" key="3">
    <source>
        <dbReference type="ARBA" id="ARBA00022475"/>
    </source>
</evidence>
<dbReference type="KEGG" id="cqn:G7Y29_05525"/>
<keyword evidence="4 7" id="KW-0812">Transmembrane</keyword>
<evidence type="ECO:0000313" key="9">
    <source>
        <dbReference type="EMBL" id="QPK82374.1"/>
    </source>
</evidence>
<evidence type="ECO:0000256" key="2">
    <source>
        <dbReference type="ARBA" id="ARBA00008640"/>
    </source>
</evidence>
<evidence type="ECO:0000256" key="6">
    <source>
        <dbReference type="ARBA" id="ARBA00023136"/>
    </source>
</evidence>
<dbReference type="AlphaFoldDB" id="A0A7T0KL88"/>
<dbReference type="InterPro" id="IPR015414">
    <property type="entry name" value="TMEM64"/>
</dbReference>
<protein>
    <recommendedName>
        <fullName evidence="7">TVP38/TMEM64 family membrane protein</fullName>
    </recommendedName>
</protein>
<gene>
    <name evidence="9" type="ORF">G7Y29_05525</name>
</gene>
<comment type="subcellular location">
    <subcellularLocation>
        <location evidence="1 7">Cell membrane</location>
        <topology evidence="1 7">Multi-pass membrane protein</topology>
    </subcellularLocation>
</comment>
<feature type="transmembrane region" description="Helical" evidence="7">
    <location>
        <begin position="70"/>
        <end position="99"/>
    </location>
</feature>
<dbReference type="InterPro" id="IPR032816">
    <property type="entry name" value="VTT_dom"/>
</dbReference>
<sequence length="222" mass="23714">MTKSRIALLAVAAAAFFAAWMLLDVPPLAVLRQWAERTGLWFPVLFWLLYVLVTQFPVPRTVMTISAGILFGSLWGVIIALSATTVAAVVSLLMVRFLLRDFVEPRLKHPAIESINGRLEARGWLAIASLRLIAVVPFSILNYAAALTRVGVLPFAAATLAGSAPNTVIVAIFGDALTGEANTVVLAIMGILAVVGVAGLLLDASLPTRRPRGAQPVHRTLE</sequence>